<feature type="compositionally biased region" description="Polar residues" evidence="3">
    <location>
        <begin position="135"/>
        <end position="145"/>
    </location>
</feature>
<dbReference type="GO" id="GO:0003677">
    <property type="term" value="F:DNA binding"/>
    <property type="evidence" value="ECO:0007669"/>
    <property type="project" value="InterPro"/>
</dbReference>
<reference evidence="5" key="1">
    <citation type="journal article" date="2020" name="Stud. Mycol.">
        <title>101 Dothideomycetes genomes: a test case for predicting lifestyles and emergence of pathogens.</title>
        <authorList>
            <person name="Haridas S."/>
            <person name="Albert R."/>
            <person name="Binder M."/>
            <person name="Bloem J."/>
            <person name="Labutti K."/>
            <person name="Salamov A."/>
            <person name="Andreopoulos B."/>
            <person name="Baker S."/>
            <person name="Barry K."/>
            <person name="Bills G."/>
            <person name="Bluhm B."/>
            <person name="Cannon C."/>
            <person name="Castanera R."/>
            <person name="Culley D."/>
            <person name="Daum C."/>
            <person name="Ezra D."/>
            <person name="Gonzalez J."/>
            <person name="Henrissat B."/>
            <person name="Kuo A."/>
            <person name="Liang C."/>
            <person name="Lipzen A."/>
            <person name="Lutzoni F."/>
            <person name="Magnuson J."/>
            <person name="Mondo S."/>
            <person name="Nolan M."/>
            <person name="Ohm R."/>
            <person name="Pangilinan J."/>
            <person name="Park H.-J."/>
            <person name="Ramirez L."/>
            <person name="Alfaro M."/>
            <person name="Sun H."/>
            <person name="Tritt A."/>
            <person name="Yoshinaga Y."/>
            <person name="Zwiers L.-H."/>
            <person name="Turgeon B."/>
            <person name="Goodwin S."/>
            <person name="Spatafora J."/>
            <person name="Crous P."/>
            <person name="Grigoriev I."/>
        </authorList>
    </citation>
    <scope>NUCLEOTIDE SEQUENCE</scope>
    <source>
        <strain evidence="5">CBS 207.26</strain>
    </source>
</reference>
<dbReference type="SUPFAM" id="SSF57701">
    <property type="entry name" value="Zn2/Cys6 DNA-binding domain"/>
    <property type="match status" value="1"/>
</dbReference>
<evidence type="ECO:0000256" key="3">
    <source>
        <dbReference type="SAM" id="MobiDB-lite"/>
    </source>
</evidence>
<feature type="region of interest" description="Disordered" evidence="3">
    <location>
        <begin position="77"/>
        <end position="145"/>
    </location>
</feature>
<dbReference type="PANTHER" id="PTHR46910:SF32">
    <property type="entry name" value="TRANSCRIPTION FACTOR DOMAIN-CONTAINING PROTEIN-RELATED"/>
    <property type="match status" value="1"/>
</dbReference>
<keyword evidence="1" id="KW-0479">Metal-binding</keyword>
<feature type="domain" description="Zn(2)-C6 fungal-type" evidence="4">
    <location>
        <begin position="17"/>
        <end position="46"/>
    </location>
</feature>
<evidence type="ECO:0000256" key="2">
    <source>
        <dbReference type="ARBA" id="ARBA00023242"/>
    </source>
</evidence>
<gene>
    <name evidence="5" type="ORF">K469DRAFT_728792</name>
</gene>
<name>A0A6A6EUX1_9PEZI</name>
<dbReference type="OrthoDB" id="3990906at2759"/>
<evidence type="ECO:0000259" key="4">
    <source>
        <dbReference type="PROSITE" id="PS50048"/>
    </source>
</evidence>
<dbReference type="SMART" id="SM00066">
    <property type="entry name" value="GAL4"/>
    <property type="match status" value="1"/>
</dbReference>
<evidence type="ECO:0000256" key="1">
    <source>
        <dbReference type="ARBA" id="ARBA00022723"/>
    </source>
</evidence>
<keyword evidence="6" id="KW-1185">Reference proteome</keyword>
<dbReference type="Gene3D" id="4.10.240.10">
    <property type="entry name" value="Zn(2)-C6 fungal-type DNA-binding domain"/>
    <property type="match status" value="1"/>
</dbReference>
<dbReference type="InterPro" id="IPR036864">
    <property type="entry name" value="Zn2-C6_fun-type_DNA-bd_sf"/>
</dbReference>
<dbReference type="Proteomes" id="UP000800200">
    <property type="component" value="Unassembled WGS sequence"/>
</dbReference>
<dbReference type="PROSITE" id="PS00463">
    <property type="entry name" value="ZN2_CY6_FUNGAL_1"/>
    <property type="match status" value="1"/>
</dbReference>
<protein>
    <submittedName>
        <fullName evidence="5">Zn(II)2Cys6 transcription factor</fullName>
    </submittedName>
</protein>
<dbReference type="GO" id="GO:0008270">
    <property type="term" value="F:zinc ion binding"/>
    <property type="evidence" value="ECO:0007669"/>
    <property type="project" value="InterPro"/>
</dbReference>
<sequence>MESAHTQRRVAKRSSNACSRCRRQKIKCSGLQPCDGCSKRKLTCIFDERDNKILVTQGYISNLQQKIARLEHRQAGVYSPPESNHVDQDANRAVTDSGPEAGVLQYDEPALDPQSGAQGTHYTSPSRAQMESEASDLTNPLTTTPSTFMSASNGRMFYLGTSSNWSFSRRVLSMTHEHVYKAPLPTAALLFDGSAYDLGWDGSRSTPGPGTLVIPSLDYAIYLINAVKFHCGQLFHLSDEEDFMASLHKFYSDSDGRIEKAGLWYIHFLLMLAFGKIFILQKNQGRRPSGADFFVKALQLLPDVSALCREPIVSTEILCCIALYLQSLDFRHSAHNFIGQAMRMALAHGMHTDMPISHLGEHLVQRCRKIWWTVYILDRQMTSLMGLPQSVRDDDVYCQLPSFSGSIQRTAALSMQIKLARIIAEINSTIYGMNGRLNKKFLISTKAALESIAGLADELRQSFPLLLDEPFGGVSRMSAHLHLLYHQCIVLATRPLLFCCLKIRFESPPEIDSLIASRKVRSLLLMCTESSQQILNILDSLQVQGLLETFLPFDLDSLFVSTMVLLVGRVVDPRLLESRSPWLQKSYTMFEEMVSGGNLIADFRRSEVQRLDEMLSDLSTAQSQTLSGSVVLPQSGGLHQTHSRVPLQSTMPSTASLPLCQDILPPHPDIGNDSSYGDDLTAEQIMAVANSIESEDAEWISRAMIENSIWDIE</sequence>
<dbReference type="PANTHER" id="PTHR46910">
    <property type="entry name" value="TRANSCRIPTION FACTOR PDR1"/>
    <property type="match status" value="1"/>
</dbReference>
<dbReference type="InterPro" id="IPR050987">
    <property type="entry name" value="AtrR-like"/>
</dbReference>
<dbReference type="Pfam" id="PF00172">
    <property type="entry name" value="Zn_clus"/>
    <property type="match status" value="1"/>
</dbReference>
<dbReference type="GO" id="GO:0000981">
    <property type="term" value="F:DNA-binding transcription factor activity, RNA polymerase II-specific"/>
    <property type="evidence" value="ECO:0007669"/>
    <property type="project" value="InterPro"/>
</dbReference>
<dbReference type="SMART" id="SM00906">
    <property type="entry name" value="Fungal_trans"/>
    <property type="match status" value="1"/>
</dbReference>
<dbReference type="Pfam" id="PF04082">
    <property type="entry name" value="Fungal_trans"/>
    <property type="match status" value="1"/>
</dbReference>
<accession>A0A6A6EUX1</accession>
<dbReference type="PROSITE" id="PS50048">
    <property type="entry name" value="ZN2_CY6_FUNGAL_2"/>
    <property type="match status" value="1"/>
</dbReference>
<dbReference type="GO" id="GO:0006351">
    <property type="term" value="P:DNA-templated transcription"/>
    <property type="evidence" value="ECO:0007669"/>
    <property type="project" value="InterPro"/>
</dbReference>
<dbReference type="EMBL" id="ML994613">
    <property type="protein sequence ID" value="KAF2193676.1"/>
    <property type="molecule type" value="Genomic_DNA"/>
</dbReference>
<dbReference type="CDD" id="cd12148">
    <property type="entry name" value="fungal_TF_MHR"/>
    <property type="match status" value="1"/>
</dbReference>
<proteinExistence type="predicted"/>
<dbReference type="CDD" id="cd00067">
    <property type="entry name" value="GAL4"/>
    <property type="match status" value="1"/>
</dbReference>
<dbReference type="AlphaFoldDB" id="A0A6A6EUX1"/>
<feature type="compositionally biased region" description="Polar residues" evidence="3">
    <location>
        <begin position="115"/>
        <end position="129"/>
    </location>
</feature>
<organism evidence="5 6">
    <name type="scientific">Zopfia rhizophila CBS 207.26</name>
    <dbReference type="NCBI Taxonomy" id="1314779"/>
    <lineage>
        <taxon>Eukaryota</taxon>
        <taxon>Fungi</taxon>
        <taxon>Dikarya</taxon>
        <taxon>Ascomycota</taxon>
        <taxon>Pezizomycotina</taxon>
        <taxon>Dothideomycetes</taxon>
        <taxon>Dothideomycetes incertae sedis</taxon>
        <taxon>Zopfiaceae</taxon>
        <taxon>Zopfia</taxon>
    </lineage>
</organism>
<dbReference type="InterPro" id="IPR007219">
    <property type="entry name" value="XnlR_reg_dom"/>
</dbReference>
<dbReference type="InterPro" id="IPR001138">
    <property type="entry name" value="Zn2Cys6_DnaBD"/>
</dbReference>
<keyword evidence="2" id="KW-0539">Nucleus</keyword>
<evidence type="ECO:0000313" key="5">
    <source>
        <dbReference type="EMBL" id="KAF2193676.1"/>
    </source>
</evidence>
<evidence type="ECO:0000313" key="6">
    <source>
        <dbReference type="Proteomes" id="UP000800200"/>
    </source>
</evidence>